<protein>
    <submittedName>
        <fullName evidence="3">Uncharacterized protein</fullName>
    </submittedName>
</protein>
<dbReference type="AlphaFoldDB" id="A0A9P6ES85"/>
<feature type="compositionally biased region" description="Basic residues" evidence="1">
    <location>
        <begin position="186"/>
        <end position="195"/>
    </location>
</feature>
<gene>
    <name evidence="3" type="ORF">CPB83DRAFT_844770</name>
</gene>
<organism evidence="3 4">
    <name type="scientific">Crepidotus variabilis</name>
    <dbReference type="NCBI Taxonomy" id="179855"/>
    <lineage>
        <taxon>Eukaryota</taxon>
        <taxon>Fungi</taxon>
        <taxon>Dikarya</taxon>
        <taxon>Basidiomycota</taxon>
        <taxon>Agaricomycotina</taxon>
        <taxon>Agaricomycetes</taxon>
        <taxon>Agaricomycetidae</taxon>
        <taxon>Agaricales</taxon>
        <taxon>Agaricineae</taxon>
        <taxon>Crepidotaceae</taxon>
        <taxon>Crepidotus</taxon>
    </lineage>
</organism>
<dbReference type="GO" id="GO:0005886">
    <property type="term" value="C:plasma membrane"/>
    <property type="evidence" value="ECO:0007669"/>
    <property type="project" value="InterPro"/>
</dbReference>
<feature type="transmembrane region" description="Helical" evidence="2">
    <location>
        <begin position="155"/>
        <end position="177"/>
    </location>
</feature>
<dbReference type="GO" id="GO:0035838">
    <property type="term" value="C:growing cell tip"/>
    <property type="evidence" value="ECO:0007669"/>
    <property type="project" value="TreeGrafter"/>
</dbReference>
<dbReference type="Proteomes" id="UP000807306">
    <property type="component" value="Unassembled WGS sequence"/>
</dbReference>
<keyword evidence="2" id="KW-1133">Transmembrane helix</keyword>
<name>A0A9P6ES85_9AGAR</name>
<dbReference type="InterPro" id="IPR051380">
    <property type="entry name" value="pH-response_reg_palI/RIM9"/>
</dbReference>
<comment type="caution">
    <text evidence="3">The sequence shown here is derived from an EMBL/GenBank/DDBJ whole genome shotgun (WGS) entry which is preliminary data.</text>
</comment>
<evidence type="ECO:0000313" key="4">
    <source>
        <dbReference type="Proteomes" id="UP000807306"/>
    </source>
</evidence>
<dbReference type="PANTHER" id="PTHR28013">
    <property type="entry name" value="PROTEIN DCV1-RELATED"/>
    <property type="match status" value="1"/>
</dbReference>
<dbReference type="OrthoDB" id="2589196at2759"/>
<sequence>MNIYLNRYFYVFVAALTAFLLLLLSTVSTPIATTFYLLYSTHSGGIRFGIWGWCLDDGTCSNSLKLGYTYDSAITTSVTAAFVLYPISVIISFCNLLSIIPSLYLGTLEGNKFFYFCVWASIASSAFAFLFAIGIGSVAVDRLSRDGSEASLGNLPWMTLAAMLLLLAIAASPFIFLPPPQEPRRSHSTRTRAPPHHGADLEARPSRRSTSRHVREKGDRH</sequence>
<reference evidence="3" key="1">
    <citation type="submission" date="2020-11" db="EMBL/GenBank/DDBJ databases">
        <authorList>
            <consortium name="DOE Joint Genome Institute"/>
            <person name="Ahrendt S."/>
            <person name="Riley R."/>
            <person name="Andreopoulos W."/>
            <person name="Labutti K."/>
            <person name="Pangilinan J."/>
            <person name="Ruiz-Duenas F.J."/>
            <person name="Barrasa J.M."/>
            <person name="Sanchez-Garcia M."/>
            <person name="Camarero S."/>
            <person name="Miyauchi S."/>
            <person name="Serrano A."/>
            <person name="Linde D."/>
            <person name="Babiker R."/>
            <person name="Drula E."/>
            <person name="Ayuso-Fernandez I."/>
            <person name="Pacheco R."/>
            <person name="Padilla G."/>
            <person name="Ferreira P."/>
            <person name="Barriuso J."/>
            <person name="Kellner H."/>
            <person name="Castanera R."/>
            <person name="Alfaro M."/>
            <person name="Ramirez L."/>
            <person name="Pisabarro A.G."/>
            <person name="Kuo A."/>
            <person name="Tritt A."/>
            <person name="Lipzen A."/>
            <person name="He G."/>
            <person name="Yan M."/>
            <person name="Ng V."/>
            <person name="Cullen D."/>
            <person name="Martin F."/>
            <person name="Rosso M.-N."/>
            <person name="Henrissat B."/>
            <person name="Hibbett D."/>
            <person name="Martinez A.T."/>
            <person name="Grigoriev I.V."/>
        </authorList>
    </citation>
    <scope>NUCLEOTIDE SEQUENCE</scope>
    <source>
        <strain evidence="3">CBS 506.95</strain>
    </source>
</reference>
<feature type="region of interest" description="Disordered" evidence="1">
    <location>
        <begin position="181"/>
        <end position="221"/>
    </location>
</feature>
<evidence type="ECO:0000256" key="2">
    <source>
        <dbReference type="SAM" id="Phobius"/>
    </source>
</evidence>
<feature type="transmembrane region" description="Helical" evidence="2">
    <location>
        <begin position="113"/>
        <end position="135"/>
    </location>
</feature>
<evidence type="ECO:0000313" key="3">
    <source>
        <dbReference type="EMBL" id="KAF9533922.1"/>
    </source>
</evidence>
<evidence type="ECO:0000256" key="1">
    <source>
        <dbReference type="SAM" id="MobiDB-lite"/>
    </source>
</evidence>
<keyword evidence="4" id="KW-1185">Reference proteome</keyword>
<feature type="compositionally biased region" description="Basic residues" evidence="1">
    <location>
        <begin position="206"/>
        <end position="215"/>
    </location>
</feature>
<feature type="transmembrane region" description="Helical" evidence="2">
    <location>
        <begin position="82"/>
        <end position="106"/>
    </location>
</feature>
<dbReference type="PANTHER" id="PTHR28013:SF4">
    <property type="entry name" value="MARVEL DOMAIN-CONTAINING PROTEIN"/>
    <property type="match status" value="1"/>
</dbReference>
<dbReference type="GO" id="GO:0032153">
    <property type="term" value="C:cell division site"/>
    <property type="evidence" value="ECO:0007669"/>
    <property type="project" value="TreeGrafter"/>
</dbReference>
<proteinExistence type="predicted"/>
<accession>A0A9P6ES85</accession>
<keyword evidence="2" id="KW-0812">Transmembrane</keyword>
<keyword evidence="2" id="KW-0472">Membrane</keyword>
<dbReference type="InterPro" id="IPR009571">
    <property type="entry name" value="SUR7/Rim9-like_fungi"/>
</dbReference>
<dbReference type="Pfam" id="PF06687">
    <property type="entry name" value="SUR7"/>
    <property type="match status" value="1"/>
</dbReference>
<dbReference type="EMBL" id="MU157827">
    <property type="protein sequence ID" value="KAF9533922.1"/>
    <property type="molecule type" value="Genomic_DNA"/>
</dbReference>